<keyword evidence="3" id="KW-1185">Reference proteome</keyword>
<evidence type="ECO:0000313" key="2">
    <source>
        <dbReference type="EMBL" id="KAF2791910.1"/>
    </source>
</evidence>
<feature type="compositionally biased region" description="Basic and acidic residues" evidence="1">
    <location>
        <begin position="1"/>
        <end position="14"/>
    </location>
</feature>
<dbReference type="EMBL" id="MU001996">
    <property type="protein sequence ID" value="KAF2791910.1"/>
    <property type="molecule type" value="Genomic_DNA"/>
</dbReference>
<feature type="compositionally biased region" description="Polar residues" evidence="1">
    <location>
        <begin position="16"/>
        <end position="39"/>
    </location>
</feature>
<reference evidence="2" key="1">
    <citation type="journal article" date="2020" name="Stud. Mycol.">
        <title>101 Dothideomycetes genomes: a test case for predicting lifestyles and emergence of pathogens.</title>
        <authorList>
            <person name="Haridas S."/>
            <person name="Albert R."/>
            <person name="Binder M."/>
            <person name="Bloem J."/>
            <person name="Labutti K."/>
            <person name="Salamov A."/>
            <person name="Andreopoulos B."/>
            <person name="Baker S."/>
            <person name="Barry K."/>
            <person name="Bills G."/>
            <person name="Bluhm B."/>
            <person name="Cannon C."/>
            <person name="Castanera R."/>
            <person name="Culley D."/>
            <person name="Daum C."/>
            <person name="Ezra D."/>
            <person name="Gonzalez J."/>
            <person name="Henrissat B."/>
            <person name="Kuo A."/>
            <person name="Liang C."/>
            <person name="Lipzen A."/>
            <person name="Lutzoni F."/>
            <person name="Magnuson J."/>
            <person name="Mondo S."/>
            <person name="Nolan M."/>
            <person name="Ohm R."/>
            <person name="Pangilinan J."/>
            <person name="Park H.-J."/>
            <person name="Ramirez L."/>
            <person name="Alfaro M."/>
            <person name="Sun H."/>
            <person name="Tritt A."/>
            <person name="Yoshinaga Y."/>
            <person name="Zwiers L.-H."/>
            <person name="Turgeon B."/>
            <person name="Goodwin S."/>
            <person name="Spatafora J."/>
            <person name="Crous P."/>
            <person name="Grigoriev I."/>
        </authorList>
    </citation>
    <scope>NUCLEOTIDE SEQUENCE</scope>
    <source>
        <strain evidence="2">CBS 109.77</strain>
    </source>
</reference>
<evidence type="ECO:0000313" key="3">
    <source>
        <dbReference type="Proteomes" id="UP000799757"/>
    </source>
</evidence>
<feature type="compositionally biased region" description="Low complexity" evidence="1">
    <location>
        <begin position="213"/>
        <end position="228"/>
    </location>
</feature>
<feature type="region of interest" description="Disordered" evidence="1">
    <location>
        <begin position="1"/>
        <end position="286"/>
    </location>
</feature>
<sequence length="432" mass="46523">MDRPASTRDTDLRSENLGQPSSANLPPNLASSPQSTDPSADSKLGPGDAAKRPKHTRVHKREKELCGLVTPIFLPLLDAGTSPTKKKEKKRRPAEEKGAGVVNSPPNSEHDSPSRDAEKGKENRRSRSKNREDPMELGESSVTGGGSKEIQGAAKENQKPEAVKKSKRAAVKKSSLRHTNTPRPRRKRVSLVIDDQIVLPADSIAKPPLASPSETIASTNSTSASTASLEDSIDPRLISPYSTSGHHEHQDPVHHSLALPASLPSTSPTKHTGHVISESPPVLEYEPPQTATRTFLDTSPPKQEAIVPQYASRTPIYANQPDIAEGEEEDFSTYVGGISGSGVDDVDQAGSYGYPSSLGASYLESYMKSRPLSVRVAAAEKAELEADEKRALINGEADSKEDIDLDVGKVDDADETMDIIGNMEEDDDDFIF</sequence>
<name>A0A6A6X5Y0_9PLEO</name>
<protein>
    <submittedName>
        <fullName evidence="2">Uncharacterized protein</fullName>
    </submittedName>
</protein>
<accession>A0A6A6X5Y0</accession>
<proteinExistence type="predicted"/>
<feature type="compositionally biased region" description="Basic residues" evidence="1">
    <location>
        <begin position="165"/>
        <end position="176"/>
    </location>
</feature>
<gene>
    <name evidence="2" type="ORF">K505DRAFT_326540</name>
</gene>
<feature type="compositionally biased region" description="Basic and acidic residues" evidence="1">
    <location>
        <begin position="245"/>
        <end position="254"/>
    </location>
</feature>
<dbReference type="AlphaFoldDB" id="A0A6A6X5Y0"/>
<dbReference type="Proteomes" id="UP000799757">
    <property type="component" value="Unassembled WGS sequence"/>
</dbReference>
<feature type="compositionally biased region" description="Basic and acidic residues" evidence="1">
    <location>
        <begin position="108"/>
        <end position="134"/>
    </location>
</feature>
<feature type="compositionally biased region" description="Low complexity" evidence="1">
    <location>
        <begin position="256"/>
        <end position="269"/>
    </location>
</feature>
<dbReference type="OrthoDB" id="5326588at2759"/>
<evidence type="ECO:0000256" key="1">
    <source>
        <dbReference type="SAM" id="MobiDB-lite"/>
    </source>
</evidence>
<organism evidence="2 3">
    <name type="scientific">Melanomma pulvis-pyrius CBS 109.77</name>
    <dbReference type="NCBI Taxonomy" id="1314802"/>
    <lineage>
        <taxon>Eukaryota</taxon>
        <taxon>Fungi</taxon>
        <taxon>Dikarya</taxon>
        <taxon>Ascomycota</taxon>
        <taxon>Pezizomycotina</taxon>
        <taxon>Dothideomycetes</taxon>
        <taxon>Pleosporomycetidae</taxon>
        <taxon>Pleosporales</taxon>
        <taxon>Melanommataceae</taxon>
        <taxon>Melanomma</taxon>
    </lineage>
</organism>